<comment type="subunit">
    <text evidence="1">Monomer.</text>
</comment>
<keyword evidence="2" id="KW-0813">Transport</keyword>
<evidence type="ECO:0000256" key="4">
    <source>
        <dbReference type="ARBA" id="ARBA00022927"/>
    </source>
</evidence>
<evidence type="ECO:0008006" key="7">
    <source>
        <dbReference type="Google" id="ProtNLM"/>
    </source>
</evidence>
<name>A0AA37WYI9_9GAMM</name>
<dbReference type="Pfam" id="PF03548">
    <property type="entry name" value="LolA"/>
    <property type="match status" value="1"/>
</dbReference>
<keyword evidence="6" id="KW-1185">Reference proteome</keyword>
<accession>A0AA37WYI9</accession>
<dbReference type="PANTHER" id="PTHR35869">
    <property type="entry name" value="OUTER-MEMBRANE LIPOPROTEIN CARRIER PROTEIN"/>
    <property type="match status" value="1"/>
</dbReference>
<dbReference type="GO" id="GO:0015031">
    <property type="term" value="P:protein transport"/>
    <property type="evidence" value="ECO:0007669"/>
    <property type="project" value="UniProtKB-KW"/>
</dbReference>
<dbReference type="Gene3D" id="2.50.20.10">
    <property type="entry name" value="Lipoprotein localisation LolA/LolB/LppX"/>
    <property type="match status" value="1"/>
</dbReference>
<dbReference type="EMBL" id="BSPO01000002">
    <property type="protein sequence ID" value="GLS83166.1"/>
    <property type="molecule type" value="Genomic_DNA"/>
</dbReference>
<evidence type="ECO:0000256" key="2">
    <source>
        <dbReference type="ARBA" id="ARBA00022448"/>
    </source>
</evidence>
<dbReference type="SUPFAM" id="SSF89392">
    <property type="entry name" value="Prokaryotic lipoproteins and lipoprotein localization factors"/>
    <property type="match status" value="1"/>
</dbReference>
<dbReference type="AlphaFoldDB" id="A0AA37WYI9"/>
<dbReference type="Proteomes" id="UP001157439">
    <property type="component" value="Unassembled WGS sequence"/>
</dbReference>
<organism evidence="5 6">
    <name type="scientific">Paraferrimonas haliotis</name>
    <dbReference type="NCBI Taxonomy" id="2013866"/>
    <lineage>
        <taxon>Bacteria</taxon>
        <taxon>Pseudomonadati</taxon>
        <taxon>Pseudomonadota</taxon>
        <taxon>Gammaproteobacteria</taxon>
        <taxon>Alteromonadales</taxon>
        <taxon>Ferrimonadaceae</taxon>
        <taxon>Paraferrimonas</taxon>
    </lineage>
</organism>
<reference evidence="5 6" key="1">
    <citation type="journal article" date="2014" name="Int. J. Syst. Evol. Microbiol.">
        <title>Complete genome sequence of Corynebacterium casei LMG S-19264T (=DSM 44701T), isolated from a smear-ripened cheese.</title>
        <authorList>
            <consortium name="US DOE Joint Genome Institute (JGI-PGF)"/>
            <person name="Walter F."/>
            <person name="Albersmeier A."/>
            <person name="Kalinowski J."/>
            <person name="Ruckert C."/>
        </authorList>
    </citation>
    <scope>NUCLEOTIDE SEQUENCE [LARGE SCALE GENOMIC DNA]</scope>
    <source>
        <strain evidence="5 6">NBRC 112785</strain>
    </source>
</reference>
<keyword evidence="4" id="KW-0653">Protein transport</keyword>
<evidence type="ECO:0000313" key="5">
    <source>
        <dbReference type="EMBL" id="GLS83166.1"/>
    </source>
</evidence>
<keyword evidence="3" id="KW-0732">Signal</keyword>
<dbReference type="InterPro" id="IPR029046">
    <property type="entry name" value="LolA/LolB/LppX"/>
</dbReference>
<evidence type="ECO:0000313" key="6">
    <source>
        <dbReference type="Proteomes" id="UP001157439"/>
    </source>
</evidence>
<evidence type="ECO:0000256" key="1">
    <source>
        <dbReference type="ARBA" id="ARBA00011245"/>
    </source>
</evidence>
<comment type="caution">
    <text evidence="5">The sequence shown here is derived from an EMBL/GenBank/DDBJ whole genome shotgun (WGS) entry which is preliminary data.</text>
</comment>
<evidence type="ECO:0000256" key="3">
    <source>
        <dbReference type="ARBA" id="ARBA00022729"/>
    </source>
</evidence>
<protein>
    <recommendedName>
        <fullName evidence="7">Outer membrane lipoprotein carrier protein LolA</fullName>
    </recommendedName>
</protein>
<dbReference type="PANTHER" id="PTHR35869:SF1">
    <property type="entry name" value="OUTER-MEMBRANE LIPOPROTEIN CARRIER PROTEIN"/>
    <property type="match status" value="1"/>
</dbReference>
<dbReference type="InterPro" id="IPR004564">
    <property type="entry name" value="OM_lipoprot_carrier_LolA-like"/>
</dbReference>
<proteinExistence type="predicted"/>
<sequence>MLIIEGTGMARISILVLTLLISFSGWGQTPANLQTIEQALAANQQLQGQYQQQRFIAGLSRPLTSSGDFYLIKNQALLWQQSVPFEQQTLMSQSGIDVYTNHVKQPQSSQQAKLSQSISQTVLALMSGDLKRQSELFDVRLNTEPQWPLWQLQLTPKGGMFAKVLANIEVSGNQGDVLTLKVMENSGDHTETRFIQTSPLTQVPELLKGLDNRESK</sequence>
<dbReference type="CDD" id="cd16325">
    <property type="entry name" value="LolA"/>
    <property type="match status" value="1"/>
</dbReference>
<gene>
    <name evidence="5" type="ORF">GCM10007894_11430</name>
</gene>